<protein>
    <submittedName>
        <fullName evidence="1">TPR repeat protein</fullName>
    </submittedName>
</protein>
<dbReference type="EMBL" id="QRDX01000003">
    <property type="protein sequence ID" value="RED48797.1"/>
    <property type="molecule type" value="Genomic_DNA"/>
</dbReference>
<proteinExistence type="predicted"/>
<dbReference type="Pfam" id="PF08238">
    <property type="entry name" value="Sel1"/>
    <property type="match status" value="6"/>
</dbReference>
<comment type="caution">
    <text evidence="1">The sequence shown here is derived from an EMBL/GenBank/DDBJ whole genome shotgun (WGS) entry which is preliminary data.</text>
</comment>
<dbReference type="PANTHER" id="PTHR11102">
    <property type="entry name" value="SEL-1-LIKE PROTEIN"/>
    <property type="match status" value="1"/>
</dbReference>
<dbReference type="InterPro" id="IPR011990">
    <property type="entry name" value="TPR-like_helical_dom_sf"/>
</dbReference>
<keyword evidence="2" id="KW-1185">Reference proteome</keyword>
<dbReference type="SMART" id="SM00671">
    <property type="entry name" value="SEL1"/>
    <property type="match status" value="6"/>
</dbReference>
<reference evidence="1 2" key="1">
    <citation type="submission" date="2018-07" db="EMBL/GenBank/DDBJ databases">
        <title>Genomic Encyclopedia of Type Strains, Phase III (KMG-III): the genomes of soil and plant-associated and newly described type strains.</title>
        <authorList>
            <person name="Whitman W."/>
        </authorList>
    </citation>
    <scope>NUCLEOTIDE SEQUENCE [LARGE SCALE GENOMIC DNA]</scope>
    <source>
        <strain evidence="1 2">CECT 8487</strain>
    </source>
</reference>
<evidence type="ECO:0000313" key="2">
    <source>
        <dbReference type="Proteomes" id="UP000256629"/>
    </source>
</evidence>
<dbReference type="RefSeq" id="WP_116040175.1">
    <property type="nucleotide sequence ID" value="NZ_QRDX01000003.1"/>
</dbReference>
<dbReference type="AlphaFoldDB" id="A0A3D9HH19"/>
<sequence>MKHLLIILFIITIKIGFSQSQKSSYSLSLKEIHKEVNTIAYIPDSISVKTFHFNFQNYKFNVKQSSVKESTWYNDETLSITILDPRKISSEIIIKDKSIVGDISVLYNENSIYLYFEHFTMGATAGPMAGHGFLYTFTLFDILENKHYELIYKGRGDFSDPMVYKGEFIIDHLINHPKILSFLYIKSIHSKNIHDSKYSVKSNLENGDPEFLLALAKIYHNGRYTAKNHEDALHWYTKSAEQGNADAQLALGWMHYYGEGVYQDKEKALKLFNKSANKDNYEAQNALGQIYYRGEVVQKDYNKAFYWFDKSASHGYYLGENNLGLMYQYGHGTLTDKKKAIYWYRKSANKGCKIAQHNLATMYYNGDGILIDKEKAFELFKYNAERNYMASQFNLGLMYFRGEGTEVNKSLSAHWIRKAYENGNKEAKNFWEEFELWKYDN</sequence>
<dbReference type="OrthoDB" id="1149385at2"/>
<name>A0A3D9HH19_9FLAO</name>
<accession>A0A3D9HH19</accession>
<dbReference type="InterPro" id="IPR050767">
    <property type="entry name" value="Sel1_AlgK"/>
</dbReference>
<dbReference type="PANTHER" id="PTHR11102:SF160">
    <property type="entry name" value="ERAD-ASSOCIATED E3 UBIQUITIN-PROTEIN LIGASE COMPONENT HRD3"/>
    <property type="match status" value="1"/>
</dbReference>
<dbReference type="Gene3D" id="1.25.40.10">
    <property type="entry name" value="Tetratricopeptide repeat domain"/>
    <property type="match status" value="1"/>
</dbReference>
<gene>
    <name evidence="1" type="ORF">DFQ02_103127</name>
</gene>
<organism evidence="1 2">
    <name type="scientific">Seonamhaeicola aphaedonensis</name>
    <dbReference type="NCBI Taxonomy" id="1461338"/>
    <lineage>
        <taxon>Bacteria</taxon>
        <taxon>Pseudomonadati</taxon>
        <taxon>Bacteroidota</taxon>
        <taxon>Flavobacteriia</taxon>
        <taxon>Flavobacteriales</taxon>
        <taxon>Flavobacteriaceae</taxon>
    </lineage>
</organism>
<dbReference type="InterPro" id="IPR006597">
    <property type="entry name" value="Sel1-like"/>
</dbReference>
<evidence type="ECO:0000313" key="1">
    <source>
        <dbReference type="EMBL" id="RED48797.1"/>
    </source>
</evidence>
<dbReference type="SUPFAM" id="SSF81901">
    <property type="entry name" value="HCP-like"/>
    <property type="match status" value="2"/>
</dbReference>
<dbReference type="Proteomes" id="UP000256629">
    <property type="component" value="Unassembled WGS sequence"/>
</dbReference>